<evidence type="ECO:0000259" key="2">
    <source>
        <dbReference type="PROSITE" id="PS50943"/>
    </source>
</evidence>
<name>A0AB38CD29_9BURK</name>
<evidence type="ECO:0000313" key="4">
    <source>
        <dbReference type="Proteomes" id="UP000182489"/>
    </source>
</evidence>
<gene>
    <name evidence="3" type="ORF">SAMN03097694_4398</name>
</gene>
<dbReference type="Gene3D" id="1.10.260.40">
    <property type="entry name" value="lambda repressor-like DNA-binding domains"/>
    <property type="match status" value="1"/>
</dbReference>
<dbReference type="Pfam" id="PF01381">
    <property type="entry name" value="HTH_3"/>
    <property type="match status" value="1"/>
</dbReference>
<reference evidence="3 4" key="1">
    <citation type="submission" date="2016-11" db="EMBL/GenBank/DDBJ databases">
        <authorList>
            <person name="Varghese N."/>
            <person name="Submissions S."/>
        </authorList>
    </citation>
    <scope>NUCLEOTIDE SEQUENCE [LARGE SCALE GENOMIC DNA]</scope>
    <source>
        <strain evidence="3 4">NFR18</strain>
    </source>
</reference>
<sequence length="99" mass="10954">MRYPIKTLQQLRPLLISYRKQAGLTQQALAERLGVTQQSYAQIEANPASTSVERLYLILRLLGVEMELASADAIPASRGSMGGMRPEKIVPPSGEKDVW</sequence>
<dbReference type="EMBL" id="FPKH01000005">
    <property type="protein sequence ID" value="SFY06359.1"/>
    <property type="molecule type" value="Genomic_DNA"/>
</dbReference>
<dbReference type="InterPro" id="IPR001387">
    <property type="entry name" value="Cro/C1-type_HTH"/>
</dbReference>
<proteinExistence type="predicted"/>
<evidence type="ECO:0000256" key="1">
    <source>
        <dbReference type="SAM" id="MobiDB-lite"/>
    </source>
</evidence>
<dbReference type="AlphaFoldDB" id="A0AB38CD29"/>
<feature type="domain" description="HTH cro/C1-type" evidence="2">
    <location>
        <begin position="15"/>
        <end position="69"/>
    </location>
</feature>
<comment type="caution">
    <text evidence="3">The sequence shown here is derived from an EMBL/GenBank/DDBJ whole genome shotgun (WGS) entry which is preliminary data.</text>
</comment>
<protein>
    <submittedName>
        <fullName evidence="3">HTH-type transcriptional regulator / antitoxin HipB</fullName>
    </submittedName>
</protein>
<dbReference type="Proteomes" id="UP000182489">
    <property type="component" value="Unassembled WGS sequence"/>
</dbReference>
<dbReference type="SUPFAM" id="SSF47413">
    <property type="entry name" value="lambda repressor-like DNA-binding domains"/>
    <property type="match status" value="1"/>
</dbReference>
<organism evidence="3 4">
    <name type="scientific">Janthinobacterium lividum</name>
    <dbReference type="NCBI Taxonomy" id="29581"/>
    <lineage>
        <taxon>Bacteria</taxon>
        <taxon>Pseudomonadati</taxon>
        <taxon>Pseudomonadota</taxon>
        <taxon>Betaproteobacteria</taxon>
        <taxon>Burkholderiales</taxon>
        <taxon>Oxalobacteraceae</taxon>
        <taxon>Janthinobacterium</taxon>
    </lineage>
</organism>
<dbReference type="GO" id="GO:0003677">
    <property type="term" value="F:DNA binding"/>
    <property type="evidence" value="ECO:0007669"/>
    <property type="project" value="InterPro"/>
</dbReference>
<evidence type="ECO:0000313" key="3">
    <source>
        <dbReference type="EMBL" id="SFY06359.1"/>
    </source>
</evidence>
<dbReference type="SMART" id="SM00530">
    <property type="entry name" value="HTH_XRE"/>
    <property type="match status" value="1"/>
</dbReference>
<dbReference type="PROSITE" id="PS50943">
    <property type="entry name" value="HTH_CROC1"/>
    <property type="match status" value="1"/>
</dbReference>
<dbReference type="RefSeq" id="WP_070301402.1">
    <property type="nucleotide sequence ID" value="NZ_FPKH01000005.1"/>
</dbReference>
<feature type="region of interest" description="Disordered" evidence="1">
    <location>
        <begin position="76"/>
        <end position="99"/>
    </location>
</feature>
<dbReference type="InterPro" id="IPR010982">
    <property type="entry name" value="Lambda_DNA-bd_dom_sf"/>
</dbReference>
<accession>A0AB38CD29</accession>
<dbReference type="CDD" id="cd00093">
    <property type="entry name" value="HTH_XRE"/>
    <property type="match status" value="1"/>
</dbReference>